<dbReference type="PANTHER" id="PTHR38339:SF1">
    <property type="entry name" value="TRANSGLUTAMINASE-LIKE DOMAIN-CONTAINING PROTEIN"/>
    <property type="match status" value="1"/>
</dbReference>
<evidence type="ECO:0000259" key="2">
    <source>
        <dbReference type="SMART" id="SM00460"/>
    </source>
</evidence>
<dbReference type="InterPro" id="IPR038765">
    <property type="entry name" value="Papain-like_cys_pep_sf"/>
</dbReference>
<dbReference type="SMART" id="SM00460">
    <property type="entry name" value="TGc"/>
    <property type="match status" value="1"/>
</dbReference>
<dbReference type="RefSeq" id="WP_106589965.1">
    <property type="nucleotide sequence ID" value="NZ_PYAV01000020.1"/>
</dbReference>
<dbReference type="PANTHER" id="PTHR38339">
    <property type="entry name" value="TRANSGLUTAMINASE DOMAIN PROTEIN"/>
    <property type="match status" value="1"/>
</dbReference>
<keyword evidence="1" id="KW-0472">Membrane</keyword>
<organism evidence="3 4">
    <name type="scientific">Salsuginibacillus halophilus</name>
    <dbReference type="NCBI Taxonomy" id="517424"/>
    <lineage>
        <taxon>Bacteria</taxon>
        <taxon>Bacillati</taxon>
        <taxon>Bacillota</taxon>
        <taxon>Bacilli</taxon>
        <taxon>Bacillales</taxon>
        <taxon>Bacillaceae</taxon>
        <taxon>Salsuginibacillus</taxon>
    </lineage>
</organism>
<feature type="domain" description="Transglutaminase-like" evidence="2">
    <location>
        <begin position="168"/>
        <end position="227"/>
    </location>
</feature>
<dbReference type="EMBL" id="PYAV01000020">
    <property type="protein sequence ID" value="PSL41262.1"/>
    <property type="molecule type" value="Genomic_DNA"/>
</dbReference>
<dbReference type="AlphaFoldDB" id="A0A2P8H4W0"/>
<dbReference type="SUPFAM" id="SSF54001">
    <property type="entry name" value="Cysteine proteinases"/>
    <property type="match status" value="1"/>
</dbReference>
<name>A0A2P8H4W0_9BACI</name>
<feature type="transmembrane region" description="Helical" evidence="1">
    <location>
        <begin position="401"/>
        <end position="420"/>
    </location>
</feature>
<protein>
    <submittedName>
        <fullName evidence="3">Transglutaminase-like putative cysteine protease</fullName>
    </submittedName>
</protein>
<dbReference type="InterPro" id="IPR002931">
    <property type="entry name" value="Transglutaminase-like"/>
</dbReference>
<evidence type="ECO:0000313" key="3">
    <source>
        <dbReference type="EMBL" id="PSL41262.1"/>
    </source>
</evidence>
<comment type="caution">
    <text evidence="3">The sequence shown here is derived from an EMBL/GenBank/DDBJ whole genome shotgun (WGS) entry which is preliminary data.</text>
</comment>
<reference evidence="3 4" key="1">
    <citation type="submission" date="2018-03" db="EMBL/GenBank/DDBJ databases">
        <title>Genomic Encyclopedia of Type Strains, Phase III (KMG-III): the genomes of soil and plant-associated and newly described type strains.</title>
        <authorList>
            <person name="Whitman W."/>
        </authorList>
    </citation>
    <scope>NUCLEOTIDE SEQUENCE [LARGE SCALE GENOMIC DNA]</scope>
    <source>
        <strain evidence="3 4">CGMCC 1.07653</strain>
    </source>
</reference>
<feature type="transmembrane region" description="Helical" evidence="1">
    <location>
        <begin position="351"/>
        <end position="369"/>
    </location>
</feature>
<gene>
    <name evidence="3" type="ORF">B0H94_1208</name>
</gene>
<keyword evidence="1" id="KW-0812">Transmembrane</keyword>
<dbReference type="GO" id="GO:0008233">
    <property type="term" value="F:peptidase activity"/>
    <property type="evidence" value="ECO:0007669"/>
    <property type="project" value="UniProtKB-KW"/>
</dbReference>
<dbReference type="GO" id="GO:0006508">
    <property type="term" value="P:proteolysis"/>
    <property type="evidence" value="ECO:0007669"/>
    <property type="project" value="UniProtKB-KW"/>
</dbReference>
<keyword evidence="3" id="KW-0645">Protease</keyword>
<dbReference type="Proteomes" id="UP000242310">
    <property type="component" value="Unassembled WGS sequence"/>
</dbReference>
<keyword evidence="1" id="KW-1133">Transmembrane helix</keyword>
<evidence type="ECO:0000313" key="4">
    <source>
        <dbReference type="Proteomes" id="UP000242310"/>
    </source>
</evidence>
<dbReference type="OrthoDB" id="9787782at2"/>
<accession>A0A2P8H4W0</accession>
<evidence type="ECO:0000256" key="1">
    <source>
        <dbReference type="SAM" id="Phobius"/>
    </source>
</evidence>
<proteinExistence type="predicted"/>
<dbReference type="Pfam" id="PF01841">
    <property type="entry name" value="Transglut_core"/>
    <property type="match status" value="1"/>
</dbReference>
<keyword evidence="3" id="KW-0378">Hydrolase</keyword>
<feature type="transmembrane region" description="Helical" evidence="1">
    <location>
        <begin position="375"/>
        <end position="394"/>
    </location>
</feature>
<dbReference type="Gene3D" id="3.10.620.30">
    <property type="match status" value="1"/>
</dbReference>
<sequence>MKQTLERSFTKRCRWIWSFTNRQSDTVRYWLPQPIETSTQGNITCHGVSSLLQSRSSFPHDLLWADVDPGDTITINYEIDLYRLSWKGKSPSKEKETVNILSPLSEKERDFYLRSTVMSPVNEDMRQKAKKLTAGAKTEWEKIQKIYTHIVSHMNYQYPPKQRGASFMSETRRGDCGEFSLLFTSYCRSLGIPARTLFGAWANEAGPHAWNEVYYEPFGWLPVDTSIANNVKKLHNRLFLPFQMGVNGSPNRHIGESEGNRIAFSVDANLELTPSFEEVKPPEDYPDFPFGVENFYYGFQTHDGTAPYLQPGYIQFNQEPEKMKLPDILGNSNIQENGIIGKLRLLKQSSFILFLLVLFTEIAARFIPLMTFPPYVLSAAGSFFLCLYVFASLLRREGNRILLSILILVVTFFFIDQLVLLTGET</sequence>
<keyword evidence="4" id="KW-1185">Reference proteome</keyword>